<dbReference type="Pfam" id="PF02321">
    <property type="entry name" value="OEP"/>
    <property type="match status" value="2"/>
</dbReference>
<keyword evidence="5" id="KW-0732">Signal</keyword>
<gene>
    <name evidence="11" type="ORF">I5803_06690</name>
</gene>
<dbReference type="InterPro" id="IPR003423">
    <property type="entry name" value="OMP_efflux"/>
</dbReference>
<dbReference type="PANTHER" id="PTHR30203">
    <property type="entry name" value="OUTER MEMBRANE CATION EFFLUX PROTEIN"/>
    <property type="match status" value="1"/>
</dbReference>
<evidence type="ECO:0000256" key="8">
    <source>
        <dbReference type="ARBA" id="ARBA00023288"/>
    </source>
</evidence>
<dbReference type="EMBL" id="JADWYS010000001">
    <property type="protein sequence ID" value="MBG9387698.1"/>
    <property type="molecule type" value="Genomic_DNA"/>
</dbReference>
<evidence type="ECO:0000256" key="7">
    <source>
        <dbReference type="ARBA" id="ARBA00023139"/>
    </source>
</evidence>
<dbReference type="AlphaFoldDB" id="A0A931H392"/>
<keyword evidence="4 9" id="KW-0812">Transmembrane</keyword>
<comment type="caution">
    <text evidence="11">The sequence shown here is derived from an EMBL/GenBank/DDBJ whole genome shotgun (WGS) entry which is preliminary data.</text>
</comment>
<evidence type="ECO:0000256" key="2">
    <source>
        <dbReference type="ARBA" id="ARBA00007613"/>
    </source>
</evidence>
<name>A0A931H392_9BURK</name>
<accession>A0A931H392</accession>
<dbReference type="InterPro" id="IPR010131">
    <property type="entry name" value="MdtP/NodT-like"/>
</dbReference>
<keyword evidence="3 9" id="KW-1134">Transmembrane beta strand</keyword>
<dbReference type="SUPFAM" id="SSF56954">
    <property type="entry name" value="Outer membrane efflux proteins (OEP)"/>
    <property type="match status" value="1"/>
</dbReference>
<evidence type="ECO:0000313" key="12">
    <source>
        <dbReference type="Proteomes" id="UP000651050"/>
    </source>
</evidence>
<keyword evidence="12" id="KW-1185">Reference proteome</keyword>
<evidence type="ECO:0000256" key="9">
    <source>
        <dbReference type="RuleBase" id="RU362097"/>
    </source>
</evidence>
<dbReference type="Gene3D" id="2.20.200.10">
    <property type="entry name" value="Outer membrane efflux proteins (OEP)"/>
    <property type="match status" value="1"/>
</dbReference>
<dbReference type="PANTHER" id="PTHR30203:SF20">
    <property type="entry name" value="MULTIDRUG RESISTANCE OUTER MEMBRANE PROTEIN MDTP-RELATED"/>
    <property type="match status" value="1"/>
</dbReference>
<keyword evidence="10" id="KW-0175">Coiled coil</keyword>
<organism evidence="11 12">
    <name type="scientific">Caenimonas aquaedulcis</name>
    <dbReference type="NCBI Taxonomy" id="2793270"/>
    <lineage>
        <taxon>Bacteria</taxon>
        <taxon>Pseudomonadati</taxon>
        <taxon>Pseudomonadota</taxon>
        <taxon>Betaproteobacteria</taxon>
        <taxon>Burkholderiales</taxon>
        <taxon>Comamonadaceae</taxon>
        <taxon>Caenimonas</taxon>
    </lineage>
</organism>
<proteinExistence type="inferred from homology"/>
<dbReference type="Gene3D" id="1.20.1600.10">
    <property type="entry name" value="Outer membrane efflux proteins (OEP)"/>
    <property type="match status" value="1"/>
</dbReference>
<sequence>MSGIEPQSKLRDAASVGLSGTAMASAVPAAEWWRDFGDEQLNQLIALALKDNPTLKTAQARLARAQAVSEVAESSKLPQLNGSFDATRQKYSANGLYPPPIAGSINNSGTLQLNASWELDFFGKNQAALDAALGTARAAQADADAARVLLASNVARSYFQLARTNDQLTVAKRTLAQREESLKLVGDRVRAGLDTQLEQKQSEGALPEARQQIEALQEQAELAQHALAALTGQGNRQPVAAPPSLAALKPVPAPTELPANLLAQRADIAAARWRVEAAGYDVKNAKAQFYPNINLMAFVGLNSLGLGRLLNVGSEQWGVGPAVRLPIFEGGKLRANLRGKTADLDAAVESYNGAVLDAIHDTADQVSSARSVARQQAEQRDAQAAAESAYQIALQRYRAGLGTYLNVLTAETAVLNQRRLAVDLAARALDTQVGLIRAVGGGWQADATVPIAMNASKASQ</sequence>
<keyword evidence="6 9" id="KW-0472">Membrane</keyword>
<dbReference type="GO" id="GO:0015562">
    <property type="term" value="F:efflux transmembrane transporter activity"/>
    <property type="evidence" value="ECO:0007669"/>
    <property type="project" value="InterPro"/>
</dbReference>
<dbReference type="Proteomes" id="UP000651050">
    <property type="component" value="Unassembled WGS sequence"/>
</dbReference>
<reference evidence="11" key="1">
    <citation type="submission" date="2020-11" db="EMBL/GenBank/DDBJ databases">
        <title>Bacterial whole genome sequence for Caenimonas sp. DR4.4.</title>
        <authorList>
            <person name="Le V."/>
            <person name="Ko S.-R."/>
            <person name="Ahn C.-Y."/>
            <person name="Oh H.-M."/>
        </authorList>
    </citation>
    <scope>NUCLEOTIDE SEQUENCE</scope>
    <source>
        <strain evidence="11">DR4.4</strain>
    </source>
</reference>
<keyword evidence="8 9" id="KW-0449">Lipoprotein</keyword>
<evidence type="ECO:0000256" key="4">
    <source>
        <dbReference type="ARBA" id="ARBA00022692"/>
    </source>
</evidence>
<protein>
    <submittedName>
        <fullName evidence="11">Efflux transporter outer membrane subunit</fullName>
    </submittedName>
</protein>
<keyword evidence="7 9" id="KW-0564">Palmitate</keyword>
<evidence type="ECO:0000256" key="10">
    <source>
        <dbReference type="SAM" id="Coils"/>
    </source>
</evidence>
<dbReference type="NCBIfam" id="TIGR01845">
    <property type="entry name" value="outer_NodT"/>
    <property type="match status" value="1"/>
</dbReference>
<evidence type="ECO:0000256" key="1">
    <source>
        <dbReference type="ARBA" id="ARBA00004370"/>
    </source>
</evidence>
<evidence type="ECO:0000256" key="3">
    <source>
        <dbReference type="ARBA" id="ARBA00022452"/>
    </source>
</evidence>
<feature type="coiled-coil region" evidence="10">
    <location>
        <begin position="199"/>
        <end position="233"/>
    </location>
</feature>
<comment type="subcellular location">
    <subcellularLocation>
        <location evidence="9">Cell membrane</location>
        <topology evidence="9">Lipid-anchor</topology>
    </subcellularLocation>
    <subcellularLocation>
        <location evidence="1">Membrane</location>
    </subcellularLocation>
</comment>
<evidence type="ECO:0000256" key="5">
    <source>
        <dbReference type="ARBA" id="ARBA00022729"/>
    </source>
</evidence>
<evidence type="ECO:0000313" key="11">
    <source>
        <dbReference type="EMBL" id="MBG9387698.1"/>
    </source>
</evidence>
<dbReference type="GO" id="GO:0005886">
    <property type="term" value="C:plasma membrane"/>
    <property type="evidence" value="ECO:0007669"/>
    <property type="project" value="UniProtKB-SubCell"/>
</dbReference>
<evidence type="ECO:0000256" key="6">
    <source>
        <dbReference type="ARBA" id="ARBA00023136"/>
    </source>
</evidence>
<comment type="similarity">
    <text evidence="2 9">Belongs to the outer membrane factor (OMF) (TC 1.B.17) family.</text>
</comment>